<dbReference type="PANTHER" id="PTHR43060">
    <property type="entry name" value="3-HYDROXYISOBUTYRATE DEHYDROGENASE-LIKE 1, MITOCHONDRIAL-RELATED"/>
    <property type="match status" value="1"/>
</dbReference>
<protein>
    <submittedName>
        <fullName evidence="6">NAD(P)-dependent oxidoreductase</fullName>
    </submittedName>
</protein>
<reference evidence="7" key="1">
    <citation type="journal article" date="2019" name="Int. J. Syst. Evol. Microbiol.">
        <title>The Global Catalogue of Microorganisms (GCM) 10K type strain sequencing project: providing services to taxonomists for standard genome sequencing and annotation.</title>
        <authorList>
            <consortium name="The Broad Institute Genomics Platform"/>
            <consortium name="The Broad Institute Genome Sequencing Center for Infectious Disease"/>
            <person name="Wu L."/>
            <person name="Ma J."/>
        </authorList>
    </citation>
    <scope>NUCLEOTIDE SEQUENCE [LARGE SCALE GENOMIC DNA]</scope>
    <source>
        <strain evidence="7">JCM 17688</strain>
    </source>
</reference>
<sequence>MKEADPDARFASPTGANSRALPSVALVGVGAMGMPIALRLHNHGFDICAVDISTARIEQCREAGLSASTDLGAIAGRDVVIAMVATGTQLLDLLAAPVFTDGRLEGAVLIAMSTVGPDVVRDAAVSASQLGIGLIDCPVTGGVIGATDGTLTLIVSGDQGAVDSARPVLDVAGAVRVVGSRPGDGQSLKLVNQMLAGIHLVAAGEAIAFAERLGLDLDVVTDLLPTGAAASWMFADRGPRMALPTEQRPTQTHLSVFVKDSGLVSAAAAASGAYAPLTAAARDALTRAAELGLGDGDDSGIVEVFRTY</sequence>
<dbReference type="Proteomes" id="UP001500635">
    <property type="component" value="Unassembled WGS sequence"/>
</dbReference>
<evidence type="ECO:0000313" key="6">
    <source>
        <dbReference type="EMBL" id="GAA4391245.1"/>
    </source>
</evidence>
<dbReference type="InterPro" id="IPR008927">
    <property type="entry name" value="6-PGluconate_DH-like_C_sf"/>
</dbReference>
<gene>
    <name evidence="6" type="ORF">GCM10023147_19970</name>
</gene>
<dbReference type="SUPFAM" id="SSF51735">
    <property type="entry name" value="NAD(P)-binding Rossmann-fold domains"/>
    <property type="match status" value="1"/>
</dbReference>
<dbReference type="InterPro" id="IPR015815">
    <property type="entry name" value="HIBADH-related"/>
</dbReference>
<dbReference type="PIRSF" id="PIRSF000103">
    <property type="entry name" value="HIBADH"/>
    <property type="match status" value="1"/>
</dbReference>
<accession>A0ABP8JIK0</accession>
<comment type="similarity">
    <text evidence="1">Belongs to the HIBADH-related family.</text>
</comment>
<keyword evidence="7" id="KW-1185">Reference proteome</keyword>
<dbReference type="Pfam" id="PF14833">
    <property type="entry name" value="NAD_binding_11"/>
    <property type="match status" value="1"/>
</dbReference>
<keyword evidence="2" id="KW-0560">Oxidoreductase</keyword>
<feature type="domain" description="3-hydroxyisobutyrate dehydrogenase-like NAD-binding" evidence="5">
    <location>
        <begin position="183"/>
        <end position="304"/>
    </location>
</feature>
<keyword evidence="3" id="KW-0520">NAD</keyword>
<dbReference type="Pfam" id="PF03446">
    <property type="entry name" value="NAD_binding_2"/>
    <property type="match status" value="1"/>
</dbReference>
<dbReference type="RefSeq" id="WP_344994561.1">
    <property type="nucleotide sequence ID" value="NZ_BAABFR010000025.1"/>
</dbReference>
<name>A0ABP8JIK0_9ACTN</name>
<dbReference type="InterPro" id="IPR029154">
    <property type="entry name" value="HIBADH-like_NADP-bd"/>
</dbReference>
<dbReference type="PANTHER" id="PTHR43060:SF15">
    <property type="entry name" value="3-HYDROXYISOBUTYRATE DEHYDROGENASE-LIKE 1, MITOCHONDRIAL-RELATED"/>
    <property type="match status" value="1"/>
</dbReference>
<evidence type="ECO:0000259" key="4">
    <source>
        <dbReference type="Pfam" id="PF03446"/>
    </source>
</evidence>
<evidence type="ECO:0000259" key="5">
    <source>
        <dbReference type="Pfam" id="PF14833"/>
    </source>
</evidence>
<organism evidence="6 7">
    <name type="scientific">Tsukamurella soli</name>
    <dbReference type="NCBI Taxonomy" id="644556"/>
    <lineage>
        <taxon>Bacteria</taxon>
        <taxon>Bacillati</taxon>
        <taxon>Actinomycetota</taxon>
        <taxon>Actinomycetes</taxon>
        <taxon>Mycobacteriales</taxon>
        <taxon>Tsukamurellaceae</taxon>
        <taxon>Tsukamurella</taxon>
    </lineage>
</organism>
<evidence type="ECO:0000256" key="2">
    <source>
        <dbReference type="ARBA" id="ARBA00023002"/>
    </source>
</evidence>
<dbReference type="Gene3D" id="3.40.50.720">
    <property type="entry name" value="NAD(P)-binding Rossmann-like Domain"/>
    <property type="match status" value="1"/>
</dbReference>
<dbReference type="InterPro" id="IPR013328">
    <property type="entry name" value="6PGD_dom2"/>
</dbReference>
<dbReference type="InterPro" id="IPR006115">
    <property type="entry name" value="6PGDH_NADP-bd"/>
</dbReference>
<comment type="caution">
    <text evidence="6">The sequence shown here is derived from an EMBL/GenBank/DDBJ whole genome shotgun (WGS) entry which is preliminary data.</text>
</comment>
<dbReference type="InterPro" id="IPR036291">
    <property type="entry name" value="NAD(P)-bd_dom_sf"/>
</dbReference>
<proteinExistence type="inferred from homology"/>
<dbReference type="EMBL" id="BAABFR010000025">
    <property type="protein sequence ID" value="GAA4391245.1"/>
    <property type="molecule type" value="Genomic_DNA"/>
</dbReference>
<dbReference type="SUPFAM" id="SSF48179">
    <property type="entry name" value="6-phosphogluconate dehydrogenase C-terminal domain-like"/>
    <property type="match status" value="1"/>
</dbReference>
<evidence type="ECO:0000256" key="1">
    <source>
        <dbReference type="ARBA" id="ARBA00009080"/>
    </source>
</evidence>
<dbReference type="Gene3D" id="1.10.1040.10">
    <property type="entry name" value="N-(1-d-carboxylethyl)-l-norvaline Dehydrogenase, domain 2"/>
    <property type="match status" value="1"/>
</dbReference>
<feature type="domain" description="6-phosphogluconate dehydrogenase NADP-binding" evidence="4">
    <location>
        <begin position="24"/>
        <end position="175"/>
    </location>
</feature>
<evidence type="ECO:0000313" key="7">
    <source>
        <dbReference type="Proteomes" id="UP001500635"/>
    </source>
</evidence>
<evidence type="ECO:0000256" key="3">
    <source>
        <dbReference type="ARBA" id="ARBA00023027"/>
    </source>
</evidence>